<dbReference type="AlphaFoldDB" id="A0AB34PCK0"/>
<comment type="caution">
    <text evidence="2">The sequence shown here is derived from an EMBL/GenBank/DDBJ whole genome shotgun (WGS) entry which is preliminary data.</text>
</comment>
<proteinExistence type="predicted"/>
<feature type="compositionally biased region" description="Basic residues" evidence="1">
    <location>
        <begin position="17"/>
        <end position="31"/>
    </location>
</feature>
<protein>
    <submittedName>
        <fullName evidence="2">Uncharacterized protein</fullName>
    </submittedName>
</protein>
<dbReference type="EMBL" id="JRQI01000007">
    <property type="protein sequence ID" value="KGK59289.1"/>
    <property type="molecule type" value="Genomic_DNA"/>
</dbReference>
<evidence type="ECO:0000313" key="2">
    <source>
        <dbReference type="EMBL" id="KGK59289.1"/>
    </source>
</evidence>
<evidence type="ECO:0000256" key="1">
    <source>
        <dbReference type="SAM" id="MobiDB-lite"/>
    </source>
</evidence>
<evidence type="ECO:0000313" key="3">
    <source>
        <dbReference type="Proteomes" id="UP000029879"/>
    </source>
</evidence>
<reference evidence="2 3" key="1">
    <citation type="submission" date="2014-10" db="EMBL/GenBank/DDBJ databases">
        <title>Genome sequence of a Xanthomonas strain that is pathogenic on beans.</title>
        <authorList>
            <person name="Aritua V."/>
            <person name="Sapp M."/>
            <person name="Harrison J."/>
            <person name="Smith J."/>
            <person name="Studholme D."/>
        </authorList>
    </citation>
    <scope>NUCLEOTIDE SEQUENCE [LARGE SCALE GENOMIC DNA]</scope>
    <source>
        <strain evidence="2 3">Nyagatare</strain>
    </source>
</reference>
<dbReference type="Proteomes" id="UP000029879">
    <property type="component" value="Unassembled WGS sequence"/>
</dbReference>
<name>A0AB34PCK0_9XANT</name>
<organism evidence="2 3">
    <name type="scientific">Xanthomonas cannabis pv. phaseoli</name>
    <dbReference type="NCBI Taxonomy" id="1885902"/>
    <lineage>
        <taxon>Bacteria</taxon>
        <taxon>Pseudomonadati</taxon>
        <taxon>Pseudomonadota</taxon>
        <taxon>Gammaproteobacteria</taxon>
        <taxon>Lysobacterales</taxon>
        <taxon>Lysobacteraceae</taxon>
        <taxon>Xanthomonas</taxon>
    </lineage>
</organism>
<gene>
    <name evidence="2" type="ORF">NC00_02870</name>
</gene>
<sequence>MRWGRPRQPGGAGDLHRARRTGLRHRPRHPQRRACLACLRHGPVRRLHVQCWVRAALPARGWAGWPAGRSPAQPVRR</sequence>
<accession>A0AB34PCK0</accession>
<feature type="region of interest" description="Disordered" evidence="1">
    <location>
        <begin position="1"/>
        <end position="31"/>
    </location>
</feature>